<protein>
    <recommendedName>
        <fullName evidence="1">Queuosine 5'-phosphate N-glycosylase/hydrolase</fullName>
        <ecNumber evidence="1">3.2.2.-</ecNumber>
    </recommendedName>
    <alternativeName>
        <fullName evidence="1">Queuosine-nucleotide N-glycosylase/hydrolase</fullName>
    </alternativeName>
</protein>
<dbReference type="Proteomes" id="UP001140094">
    <property type="component" value="Unassembled WGS sequence"/>
</dbReference>
<keyword evidence="1" id="KW-0378">Hydrolase</keyword>
<dbReference type="GO" id="GO:0006400">
    <property type="term" value="P:tRNA modification"/>
    <property type="evidence" value="ECO:0007669"/>
    <property type="project" value="TreeGrafter"/>
</dbReference>
<comment type="similarity">
    <text evidence="1">Belongs to the QNG1 protein family.</text>
</comment>
<accession>A0A9W8LQ87</accession>
<organism evidence="2 3">
    <name type="scientific">Coemansia guatemalensis</name>
    <dbReference type="NCBI Taxonomy" id="2761395"/>
    <lineage>
        <taxon>Eukaryota</taxon>
        <taxon>Fungi</taxon>
        <taxon>Fungi incertae sedis</taxon>
        <taxon>Zoopagomycota</taxon>
        <taxon>Kickxellomycotina</taxon>
        <taxon>Kickxellomycetes</taxon>
        <taxon>Kickxellales</taxon>
        <taxon>Kickxellaceae</taxon>
        <taxon>Coemansia</taxon>
    </lineage>
</organism>
<gene>
    <name evidence="2" type="ORF">H4R20_007065</name>
</gene>
<sequence>MDTLGCNLVNVCAEKAKHYADSFDKVKFDSYVDSVNGWTHKLPLVFDNMAQELNLISLLDLLQFGSGFRRELHEATGRGAADTIRFGCISLHISQTPLDAKGLQALTLGDISQHFGIPLLGEERPVVSGTTAVMMSEPSALRPLADIILGCLQDTGRRLQRGGFASLSDFVIRICAEKPTAAHLVEKLVNAFPSLRDAASIDGQQVYLFKKAQLLAYDVCQRFGSTDARFAFPDIGDMSLFADNVVPAMAQHHGLLVPCEAIAVKIRDARELTLTETTAMRAASIVAGQLIVDHANNPEVAPIHGKASINQATLGAFWWREGKEPELRILQRLICKNTVYF</sequence>
<name>A0A9W8LQ87_9FUNG</name>
<dbReference type="EC" id="3.2.2.-" evidence="1"/>
<comment type="function">
    <text evidence="1">Catalyzes the hydrolysis of queuosine 5'-phosphate, releasing the nucleobase queuine (q). Is required for salvage of queuine from exogenous queuosine (Q) that is imported and then converted to queuosine 5'-phosphate intracellularly.</text>
</comment>
<proteinExistence type="inferred from homology"/>
<evidence type="ECO:0000313" key="2">
    <source>
        <dbReference type="EMBL" id="KAJ2790128.1"/>
    </source>
</evidence>
<keyword evidence="3" id="KW-1185">Reference proteome</keyword>
<dbReference type="PANTHER" id="PTHR21314">
    <property type="entry name" value="QUEUOSINE 5'-PHOSPHATE N-GLYCOSYLASE_HYDROLASE-RELATED"/>
    <property type="match status" value="1"/>
</dbReference>
<dbReference type="AlphaFoldDB" id="A0A9W8LQ87"/>
<dbReference type="GO" id="GO:0016787">
    <property type="term" value="F:hydrolase activity"/>
    <property type="evidence" value="ECO:0007669"/>
    <property type="project" value="UniProtKB-KW"/>
</dbReference>
<comment type="caution">
    <text evidence="2">The sequence shown here is derived from an EMBL/GenBank/DDBJ whole genome shotgun (WGS) entry which is preliminary data.</text>
</comment>
<dbReference type="EMBL" id="JANBUO010003614">
    <property type="protein sequence ID" value="KAJ2790128.1"/>
    <property type="molecule type" value="Genomic_DNA"/>
</dbReference>
<reference evidence="2" key="1">
    <citation type="submission" date="2022-07" db="EMBL/GenBank/DDBJ databases">
        <title>Phylogenomic reconstructions and comparative analyses of Kickxellomycotina fungi.</title>
        <authorList>
            <person name="Reynolds N.K."/>
            <person name="Stajich J.E."/>
            <person name="Barry K."/>
            <person name="Grigoriev I.V."/>
            <person name="Crous P."/>
            <person name="Smith M.E."/>
        </authorList>
    </citation>
    <scope>NUCLEOTIDE SEQUENCE</scope>
    <source>
        <strain evidence="2">NRRL 1565</strain>
    </source>
</reference>
<comment type="catalytic activity">
    <reaction evidence="1">
        <text>queuosine 5'-phosphate + H2O = queuine + D-ribose 5-phosphate</text>
        <dbReference type="Rhea" id="RHEA:75387"/>
        <dbReference type="ChEBI" id="CHEBI:15377"/>
        <dbReference type="ChEBI" id="CHEBI:17433"/>
        <dbReference type="ChEBI" id="CHEBI:78346"/>
        <dbReference type="ChEBI" id="CHEBI:194371"/>
    </reaction>
    <physiologicalReaction direction="left-to-right" evidence="1">
        <dbReference type="Rhea" id="RHEA:75388"/>
    </physiologicalReaction>
</comment>
<evidence type="ECO:0000256" key="1">
    <source>
        <dbReference type="RuleBase" id="RU365002"/>
    </source>
</evidence>
<dbReference type="PANTHER" id="PTHR21314:SF1">
    <property type="entry name" value="QUEUOSINE SALVAGE PROTEIN"/>
    <property type="match status" value="1"/>
</dbReference>
<dbReference type="InterPro" id="IPR019438">
    <property type="entry name" value="Q_salvage"/>
</dbReference>
<dbReference type="OrthoDB" id="416777at2759"/>
<evidence type="ECO:0000313" key="3">
    <source>
        <dbReference type="Proteomes" id="UP001140094"/>
    </source>
</evidence>
<dbReference type="Pfam" id="PF10343">
    <property type="entry name" value="Q_salvage"/>
    <property type="match status" value="1"/>
</dbReference>